<gene>
    <name evidence="10" type="ORF">EDD66_101488</name>
</gene>
<keyword evidence="11" id="KW-1185">Reference proteome</keyword>
<name>A0A3N1Y019_9FIRM</name>
<dbReference type="EMBL" id="RJVG01000001">
    <property type="protein sequence ID" value="ROR31868.1"/>
    <property type="molecule type" value="Genomic_DNA"/>
</dbReference>
<dbReference type="InterPro" id="IPR020846">
    <property type="entry name" value="MFS_dom"/>
</dbReference>
<dbReference type="Pfam" id="PF12832">
    <property type="entry name" value="MFS_1_like"/>
    <property type="match status" value="1"/>
</dbReference>
<evidence type="ECO:0000259" key="9">
    <source>
        <dbReference type="PROSITE" id="PS50850"/>
    </source>
</evidence>
<feature type="transmembrane region" description="Helical" evidence="8">
    <location>
        <begin position="140"/>
        <end position="162"/>
    </location>
</feature>
<evidence type="ECO:0000256" key="8">
    <source>
        <dbReference type="SAM" id="Phobius"/>
    </source>
</evidence>
<feature type="transmembrane region" description="Helical" evidence="8">
    <location>
        <begin position="45"/>
        <end position="69"/>
    </location>
</feature>
<evidence type="ECO:0000313" key="10">
    <source>
        <dbReference type="EMBL" id="ROR31868.1"/>
    </source>
</evidence>
<evidence type="ECO:0000256" key="1">
    <source>
        <dbReference type="ARBA" id="ARBA00004429"/>
    </source>
</evidence>
<dbReference type="InterPro" id="IPR036259">
    <property type="entry name" value="MFS_trans_sf"/>
</dbReference>
<keyword evidence="6 8" id="KW-1133">Transmembrane helix</keyword>
<dbReference type="OrthoDB" id="1653456at2"/>
<feature type="transmembrane region" description="Helical" evidence="8">
    <location>
        <begin position="106"/>
        <end position="128"/>
    </location>
</feature>
<feature type="domain" description="Major facilitator superfamily (MFS) profile" evidence="9">
    <location>
        <begin position="224"/>
        <end position="408"/>
    </location>
</feature>
<evidence type="ECO:0000256" key="7">
    <source>
        <dbReference type="ARBA" id="ARBA00023136"/>
    </source>
</evidence>
<protein>
    <submittedName>
        <fullName evidence="10">PPP family 3-phenylpropionic acid transporter</fullName>
    </submittedName>
</protein>
<accession>A0A3N1Y019</accession>
<keyword evidence="4" id="KW-0997">Cell inner membrane</keyword>
<dbReference type="RefSeq" id="WP_123607954.1">
    <property type="nucleotide sequence ID" value="NZ_RJVG01000001.1"/>
</dbReference>
<keyword evidence="2" id="KW-0813">Transport</keyword>
<dbReference type="PANTHER" id="PTHR23522">
    <property type="entry name" value="BLL5896 PROTEIN"/>
    <property type="match status" value="1"/>
</dbReference>
<feature type="transmembrane region" description="Helical" evidence="8">
    <location>
        <begin position="20"/>
        <end position="39"/>
    </location>
</feature>
<dbReference type="Proteomes" id="UP000273083">
    <property type="component" value="Unassembled WGS sequence"/>
</dbReference>
<dbReference type="GO" id="GO:0030395">
    <property type="term" value="F:lactose binding"/>
    <property type="evidence" value="ECO:0007669"/>
    <property type="project" value="TreeGrafter"/>
</dbReference>
<evidence type="ECO:0000313" key="11">
    <source>
        <dbReference type="Proteomes" id="UP000273083"/>
    </source>
</evidence>
<feature type="transmembrane region" description="Helical" evidence="8">
    <location>
        <begin position="225"/>
        <end position="242"/>
    </location>
</feature>
<reference evidence="10 11" key="1">
    <citation type="submission" date="2018-11" db="EMBL/GenBank/DDBJ databases">
        <title>Genomic Encyclopedia of Type Strains, Phase IV (KMG-IV): sequencing the most valuable type-strain genomes for metagenomic binning, comparative biology and taxonomic classification.</title>
        <authorList>
            <person name="Goeker M."/>
        </authorList>
    </citation>
    <scope>NUCLEOTIDE SEQUENCE [LARGE SCALE GENOMIC DNA]</scope>
    <source>
        <strain evidence="10 11">DSM 26537</strain>
    </source>
</reference>
<feature type="transmembrane region" description="Helical" evidence="8">
    <location>
        <begin position="378"/>
        <end position="398"/>
    </location>
</feature>
<evidence type="ECO:0000256" key="4">
    <source>
        <dbReference type="ARBA" id="ARBA00022519"/>
    </source>
</evidence>
<dbReference type="InterPro" id="IPR024989">
    <property type="entry name" value="MFS_assoc_dom"/>
</dbReference>
<dbReference type="Gene3D" id="1.20.1250.20">
    <property type="entry name" value="MFS general substrate transporter like domains"/>
    <property type="match status" value="2"/>
</dbReference>
<sequence length="408" mass="44841">MMDFKSTATKLTVKYLFLQAFLWMSFGTIWSFATTYLLYKGFQNTQVGIILSIGSIISIGFQPFIASFIDKFENLKLKSAILALIIILFILALALWLIPYNFYITGFIYILIGVFILSLPPLIYSIALEYINLGININFGLARGIGSISFAFMVYVIGIATSNFSPTIILPVFAGLTAITGIIVCTFESPLKYSDSASDKKKKSAKADPKNNQRIFSFFITYKRFSMLLIGFILLFISHSLINTYHINIISNVGGNDADMGLSIAIAAALELPVMVAFSFIVSRINCSNLLKISAFFFMIKIVVTCFAPNVGMIYLSQLFQLGSYALFVPASVYYVNDIIDESNKVKGQALLGAATMGAGGTLANFIGGRILDSYNVTAMLVFGIISAVIGFGITLFFTDKTVDKEEK</sequence>
<proteinExistence type="predicted"/>
<dbReference type="PROSITE" id="PS50850">
    <property type="entry name" value="MFS"/>
    <property type="match status" value="1"/>
</dbReference>
<organism evidence="10 11">
    <name type="scientific">Mobilisporobacter senegalensis</name>
    <dbReference type="NCBI Taxonomy" id="1329262"/>
    <lineage>
        <taxon>Bacteria</taxon>
        <taxon>Bacillati</taxon>
        <taxon>Bacillota</taxon>
        <taxon>Clostridia</taxon>
        <taxon>Lachnospirales</taxon>
        <taxon>Lachnospiraceae</taxon>
        <taxon>Mobilisporobacter</taxon>
    </lineage>
</organism>
<keyword evidence="5 8" id="KW-0812">Transmembrane</keyword>
<feature type="transmembrane region" description="Helical" evidence="8">
    <location>
        <begin position="352"/>
        <end position="372"/>
    </location>
</feature>
<dbReference type="SUPFAM" id="SSF103473">
    <property type="entry name" value="MFS general substrate transporter"/>
    <property type="match status" value="1"/>
</dbReference>
<feature type="transmembrane region" description="Helical" evidence="8">
    <location>
        <begin position="168"/>
        <end position="187"/>
    </location>
</feature>
<evidence type="ECO:0000256" key="3">
    <source>
        <dbReference type="ARBA" id="ARBA00022475"/>
    </source>
</evidence>
<feature type="transmembrane region" description="Helical" evidence="8">
    <location>
        <begin position="81"/>
        <end position="100"/>
    </location>
</feature>
<dbReference type="AlphaFoldDB" id="A0A3N1Y019"/>
<dbReference type="GO" id="GO:0005886">
    <property type="term" value="C:plasma membrane"/>
    <property type="evidence" value="ECO:0007669"/>
    <property type="project" value="UniProtKB-SubCell"/>
</dbReference>
<evidence type="ECO:0000256" key="2">
    <source>
        <dbReference type="ARBA" id="ARBA00022448"/>
    </source>
</evidence>
<feature type="transmembrane region" description="Helical" evidence="8">
    <location>
        <begin position="262"/>
        <end position="283"/>
    </location>
</feature>
<evidence type="ECO:0000256" key="5">
    <source>
        <dbReference type="ARBA" id="ARBA00022692"/>
    </source>
</evidence>
<dbReference type="PANTHER" id="PTHR23522:SF10">
    <property type="entry name" value="3-PHENYLPROPIONIC ACID TRANSPORTER-RELATED"/>
    <property type="match status" value="1"/>
</dbReference>
<keyword evidence="3" id="KW-1003">Cell membrane</keyword>
<comment type="caution">
    <text evidence="10">The sequence shown here is derived from an EMBL/GenBank/DDBJ whole genome shotgun (WGS) entry which is preliminary data.</text>
</comment>
<evidence type="ECO:0000256" key="6">
    <source>
        <dbReference type="ARBA" id="ARBA00022989"/>
    </source>
</evidence>
<keyword evidence="7 8" id="KW-0472">Membrane</keyword>
<comment type="subcellular location">
    <subcellularLocation>
        <location evidence="1">Cell inner membrane</location>
        <topology evidence="1">Multi-pass membrane protein</topology>
    </subcellularLocation>
</comment>
<feature type="transmembrane region" description="Helical" evidence="8">
    <location>
        <begin position="295"/>
        <end position="316"/>
    </location>
</feature>
<dbReference type="GO" id="GO:0015528">
    <property type="term" value="F:lactose:proton symporter activity"/>
    <property type="evidence" value="ECO:0007669"/>
    <property type="project" value="TreeGrafter"/>
</dbReference>
<feature type="transmembrane region" description="Helical" evidence="8">
    <location>
        <begin position="322"/>
        <end position="340"/>
    </location>
</feature>